<keyword evidence="3" id="KW-1185">Reference proteome</keyword>
<feature type="region of interest" description="Disordered" evidence="1">
    <location>
        <begin position="17"/>
        <end position="47"/>
    </location>
</feature>
<dbReference type="Proteomes" id="UP001583177">
    <property type="component" value="Unassembled WGS sequence"/>
</dbReference>
<evidence type="ECO:0000256" key="1">
    <source>
        <dbReference type="SAM" id="MobiDB-lite"/>
    </source>
</evidence>
<name>A0ABR3WCN1_9PEZI</name>
<sequence length="87" mass="9374">MREWRLINAAAAAQVTGQAAAMAPASTSTPPPAAATNGPPPSAADDTPEVATMFTIEEIEAHARLLAQFQRPQSQHRQRIQEELKEQ</sequence>
<gene>
    <name evidence="2" type="ORF">Daus18300_009890</name>
</gene>
<feature type="compositionally biased region" description="Low complexity" evidence="1">
    <location>
        <begin position="17"/>
        <end position="28"/>
    </location>
</feature>
<feature type="compositionally biased region" description="Pro residues" evidence="1">
    <location>
        <begin position="29"/>
        <end position="42"/>
    </location>
</feature>
<evidence type="ECO:0000313" key="3">
    <source>
        <dbReference type="Proteomes" id="UP001583177"/>
    </source>
</evidence>
<proteinExistence type="predicted"/>
<dbReference type="EMBL" id="JAWRVE010000104">
    <property type="protein sequence ID" value="KAL1858756.1"/>
    <property type="molecule type" value="Genomic_DNA"/>
</dbReference>
<comment type="caution">
    <text evidence="2">The sequence shown here is derived from an EMBL/GenBank/DDBJ whole genome shotgun (WGS) entry which is preliminary data.</text>
</comment>
<accession>A0ABR3WCN1</accession>
<reference evidence="2 3" key="1">
    <citation type="journal article" date="2024" name="IMA Fungus">
        <title>IMA Genome - F19 : A genome assembly and annotation guide to empower mycologists, including annotated draft genome sequences of Ceratocystis pirilliformis, Diaporthe australafricana, Fusarium ophioides, Paecilomyces lecythidis, and Sporothrix stenoceras.</title>
        <authorList>
            <person name="Aylward J."/>
            <person name="Wilson A.M."/>
            <person name="Visagie C.M."/>
            <person name="Spraker J."/>
            <person name="Barnes I."/>
            <person name="Buitendag C."/>
            <person name="Ceriani C."/>
            <person name="Del Mar Angel L."/>
            <person name="du Plessis D."/>
            <person name="Fuchs T."/>
            <person name="Gasser K."/>
            <person name="Kramer D."/>
            <person name="Li W."/>
            <person name="Munsamy K."/>
            <person name="Piso A."/>
            <person name="Price J.L."/>
            <person name="Sonnekus B."/>
            <person name="Thomas C."/>
            <person name="van der Nest A."/>
            <person name="van Dijk A."/>
            <person name="van Heerden A."/>
            <person name="van Vuuren N."/>
            <person name="Yilmaz N."/>
            <person name="Duong T.A."/>
            <person name="van der Merwe N.A."/>
            <person name="Wingfield M.J."/>
            <person name="Wingfield B.D."/>
        </authorList>
    </citation>
    <scope>NUCLEOTIDE SEQUENCE [LARGE SCALE GENOMIC DNA]</scope>
    <source>
        <strain evidence="2 3">CMW 18300</strain>
    </source>
</reference>
<protein>
    <submittedName>
        <fullName evidence="2">Uncharacterized protein</fullName>
    </submittedName>
</protein>
<organism evidence="2 3">
    <name type="scientific">Diaporthe australafricana</name>
    <dbReference type="NCBI Taxonomy" id="127596"/>
    <lineage>
        <taxon>Eukaryota</taxon>
        <taxon>Fungi</taxon>
        <taxon>Dikarya</taxon>
        <taxon>Ascomycota</taxon>
        <taxon>Pezizomycotina</taxon>
        <taxon>Sordariomycetes</taxon>
        <taxon>Sordariomycetidae</taxon>
        <taxon>Diaporthales</taxon>
        <taxon>Diaporthaceae</taxon>
        <taxon>Diaporthe</taxon>
    </lineage>
</organism>
<evidence type="ECO:0000313" key="2">
    <source>
        <dbReference type="EMBL" id="KAL1858756.1"/>
    </source>
</evidence>